<reference evidence="3 4" key="1">
    <citation type="submission" date="2016-06" db="EMBL/GenBank/DDBJ databases">
        <title>Insight into the functional genes involving in sulfur oxidation in Pearl River water.</title>
        <authorList>
            <person name="Luo J."/>
            <person name="Tan X."/>
            <person name="Lin W."/>
        </authorList>
    </citation>
    <scope>NUCLEOTIDE SEQUENCE [LARGE SCALE GENOMIC DNA]</scope>
    <source>
        <strain evidence="3 4">LS2</strain>
    </source>
</reference>
<keyword evidence="1" id="KW-0732">Signal</keyword>
<proteinExistence type="predicted"/>
<organism evidence="3 4">
    <name type="scientific">Halothiobacillus diazotrophicus</name>
    <dbReference type="NCBI Taxonomy" id="1860122"/>
    <lineage>
        <taxon>Bacteria</taxon>
        <taxon>Pseudomonadati</taxon>
        <taxon>Pseudomonadota</taxon>
        <taxon>Gammaproteobacteria</taxon>
        <taxon>Chromatiales</taxon>
        <taxon>Halothiobacillaceae</taxon>
        <taxon>Halothiobacillus</taxon>
    </lineage>
</organism>
<sequence>MRGTTLACALFGGLMAASTAFAGPAEEAKAHFAAIGAGDVDRIANAYTDDSRFYWVGGPLDGDYTGAAAIRGVWTKFAKAQGEMKVTVEHLEEAANPKGSTVTANVVFAGKATVKVRYVLTYRGDKLIAETWQIAPKLAVGGGY</sequence>
<name>A0A191ZKH2_9GAMM</name>
<protein>
    <recommendedName>
        <fullName evidence="2">SnoaL-like domain-containing protein</fullName>
    </recommendedName>
</protein>
<keyword evidence="4" id="KW-1185">Reference proteome</keyword>
<evidence type="ECO:0000313" key="3">
    <source>
        <dbReference type="EMBL" id="ANJ68360.1"/>
    </source>
</evidence>
<evidence type="ECO:0000256" key="1">
    <source>
        <dbReference type="SAM" id="SignalP"/>
    </source>
</evidence>
<dbReference type="EMBL" id="CP016027">
    <property type="protein sequence ID" value="ANJ68360.1"/>
    <property type="molecule type" value="Genomic_DNA"/>
</dbReference>
<dbReference type="STRING" id="1860122.A9404_07950"/>
<evidence type="ECO:0000313" key="4">
    <source>
        <dbReference type="Proteomes" id="UP000078596"/>
    </source>
</evidence>
<dbReference type="SUPFAM" id="SSF54427">
    <property type="entry name" value="NTF2-like"/>
    <property type="match status" value="1"/>
</dbReference>
<dbReference type="InterPro" id="IPR032710">
    <property type="entry name" value="NTF2-like_dom_sf"/>
</dbReference>
<dbReference type="AlphaFoldDB" id="A0A191ZKH2"/>
<accession>A0A191ZKH2</accession>
<feature type="domain" description="SnoaL-like" evidence="2">
    <location>
        <begin position="29"/>
        <end position="123"/>
    </location>
</feature>
<dbReference type="KEGG" id="haz:A9404_07950"/>
<dbReference type="InterPro" id="IPR037401">
    <property type="entry name" value="SnoaL-like"/>
</dbReference>
<evidence type="ECO:0000259" key="2">
    <source>
        <dbReference type="Pfam" id="PF12680"/>
    </source>
</evidence>
<feature type="signal peptide" evidence="1">
    <location>
        <begin position="1"/>
        <end position="22"/>
    </location>
</feature>
<gene>
    <name evidence="3" type="ORF">A9404_07950</name>
</gene>
<dbReference type="Proteomes" id="UP000078596">
    <property type="component" value="Chromosome"/>
</dbReference>
<feature type="chain" id="PRO_5008250465" description="SnoaL-like domain-containing protein" evidence="1">
    <location>
        <begin position="23"/>
        <end position="144"/>
    </location>
</feature>
<dbReference type="Gene3D" id="3.10.450.50">
    <property type="match status" value="1"/>
</dbReference>
<dbReference type="Pfam" id="PF12680">
    <property type="entry name" value="SnoaL_2"/>
    <property type="match status" value="1"/>
</dbReference>